<dbReference type="OrthoDB" id="5322100at2759"/>
<dbReference type="AlphaFoldDB" id="A0A6A4PI86"/>
<feature type="signal peptide" evidence="2">
    <location>
        <begin position="1"/>
        <end position="25"/>
    </location>
</feature>
<dbReference type="Gene3D" id="2.60.60.20">
    <property type="entry name" value="PLAT/LH2 domain"/>
    <property type="match status" value="1"/>
</dbReference>
<sequence length="182" mass="20322">MATSSTTLFLYLLFLLSLYFTTITSDPDFNCVYTIYVKTGTVIRGGTDSKIGLKLSDNFGYYIYIDNIELWGGLMGNDYNYFERGNLDIFSGRGPCLGGPVCAINVTSDGSGQFNGWYCDYVEVTSTGPHIPCNQEEFEVKQWLATDTSPYELWAVRNQCKHSLDQAWPVTQPTGLGSQFSI</sequence>
<gene>
    <name evidence="4" type="ORF">Lalb_Chr13g0296011</name>
</gene>
<dbReference type="CDD" id="cd01754">
    <property type="entry name" value="PLAT_plant_stress"/>
    <property type="match status" value="1"/>
</dbReference>
<feature type="domain" description="PLAT" evidence="3">
    <location>
        <begin position="31"/>
        <end position="158"/>
    </location>
</feature>
<dbReference type="PROSITE" id="PS50095">
    <property type="entry name" value="PLAT"/>
    <property type="match status" value="1"/>
</dbReference>
<dbReference type="Proteomes" id="UP000447434">
    <property type="component" value="Chromosome 13"/>
</dbReference>
<organism evidence="4 5">
    <name type="scientific">Lupinus albus</name>
    <name type="common">White lupine</name>
    <name type="synonym">Lupinus termis</name>
    <dbReference type="NCBI Taxonomy" id="3870"/>
    <lineage>
        <taxon>Eukaryota</taxon>
        <taxon>Viridiplantae</taxon>
        <taxon>Streptophyta</taxon>
        <taxon>Embryophyta</taxon>
        <taxon>Tracheophyta</taxon>
        <taxon>Spermatophyta</taxon>
        <taxon>Magnoliopsida</taxon>
        <taxon>eudicotyledons</taxon>
        <taxon>Gunneridae</taxon>
        <taxon>Pentapetalae</taxon>
        <taxon>rosids</taxon>
        <taxon>fabids</taxon>
        <taxon>Fabales</taxon>
        <taxon>Fabaceae</taxon>
        <taxon>Papilionoideae</taxon>
        <taxon>50 kb inversion clade</taxon>
        <taxon>genistoids sensu lato</taxon>
        <taxon>core genistoids</taxon>
        <taxon>Genisteae</taxon>
        <taxon>Lupinus</taxon>
    </lineage>
</organism>
<feature type="chain" id="PRO_5025583803" evidence="2">
    <location>
        <begin position="26"/>
        <end position="182"/>
    </location>
</feature>
<evidence type="ECO:0000313" key="4">
    <source>
        <dbReference type="EMBL" id="KAE9601268.1"/>
    </source>
</evidence>
<dbReference type="InterPro" id="IPR001024">
    <property type="entry name" value="PLAT/LH2_dom"/>
</dbReference>
<keyword evidence="2" id="KW-0732">Signal</keyword>
<evidence type="ECO:0000259" key="3">
    <source>
        <dbReference type="PROSITE" id="PS50095"/>
    </source>
</evidence>
<dbReference type="InterPro" id="IPR036392">
    <property type="entry name" value="PLAT/LH2_dom_sf"/>
</dbReference>
<protein>
    <submittedName>
        <fullName evidence="4">Putative PLAT/LH2 domain-containing protein</fullName>
    </submittedName>
</protein>
<proteinExistence type="predicted"/>
<dbReference type="Pfam" id="PF01477">
    <property type="entry name" value="PLAT"/>
    <property type="match status" value="1"/>
</dbReference>
<comment type="caution">
    <text evidence="4">The sequence shown here is derived from an EMBL/GenBank/DDBJ whole genome shotgun (WGS) entry which is preliminary data.</text>
</comment>
<keyword evidence="5" id="KW-1185">Reference proteome</keyword>
<dbReference type="PANTHER" id="PTHR31718:SF68">
    <property type="entry name" value="PLAT-PLANT-STRESS PROTEIN"/>
    <property type="match status" value="1"/>
</dbReference>
<name>A0A6A4PI86_LUPAL</name>
<evidence type="ECO:0000256" key="2">
    <source>
        <dbReference type="SAM" id="SignalP"/>
    </source>
</evidence>
<comment type="caution">
    <text evidence="1">Lacks conserved residue(s) required for the propagation of feature annotation.</text>
</comment>
<accession>A0A6A4PI86</accession>
<dbReference type="PANTHER" id="PTHR31718">
    <property type="entry name" value="PLAT DOMAIN-CONTAINING PROTEIN"/>
    <property type="match status" value="1"/>
</dbReference>
<reference evidence="5" key="1">
    <citation type="journal article" date="2020" name="Nat. Commun.">
        <title>Genome sequence of the cluster root forming white lupin.</title>
        <authorList>
            <person name="Hufnagel B."/>
            <person name="Marques A."/>
            <person name="Soriano A."/>
            <person name="Marques L."/>
            <person name="Divol F."/>
            <person name="Doumas P."/>
            <person name="Sallet E."/>
            <person name="Mancinotti D."/>
            <person name="Carrere S."/>
            <person name="Marande W."/>
            <person name="Arribat S."/>
            <person name="Keller J."/>
            <person name="Huneau C."/>
            <person name="Blein T."/>
            <person name="Aime D."/>
            <person name="Laguerre M."/>
            <person name="Taylor J."/>
            <person name="Schubert V."/>
            <person name="Nelson M."/>
            <person name="Geu-Flores F."/>
            <person name="Crespi M."/>
            <person name="Gallardo-Guerrero K."/>
            <person name="Delaux P.-M."/>
            <person name="Salse J."/>
            <person name="Berges H."/>
            <person name="Guyot R."/>
            <person name="Gouzy J."/>
            <person name="Peret B."/>
        </authorList>
    </citation>
    <scope>NUCLEOTIDE SEQUENCE [LARGE SCALE GENOMIC DNA]</scope>
    <source>
        <strain evidence="5">cv. Amiga</strain>
    </source>
</reference>
<evidence type="ECO:0000256" key="1">
    <source>
        <dbReference type="PROSITE-ProRule" id="PRU00152"/>
    </source>
</evidence>
<dbReference type="SUPFAM" id="SSF49723">
    <property type="entry name" value="Lipase/lipooxygenase domain (PLAT/LH2 domain)"/>
    <property type="match status" value="1"/>
</dbReference>
<evidence type="ECO:0000313" key="5">
    <source>
        <dbReference type="Proteomes" id="UP000447434"/>
    </source>
</evidence>
<dbReference type="EMBL" id="WOCE01000013">
    <property type="protein sequence ID" value="KAE9601268.1"/>
    <property type="molecule type" value="Genomic_DNA"/>
</dbReference>